<evidence type="ECO:0000256" key="1">
    <source>
        <dbReference type="SAM" id="MobiDB-lite"/>
    </source>
</evidence>
<keyword evidence="3" id="KW-1185">Reference proteome</keyword>
<name>A0ABW7RI55_9ACTN</name>
<protein>
    <recommendedName>
        <fullName evidence="4">Alpha/beta hydrolase</fullName>
    </recommendedName>
</protein>
<organism evidence="2 3">
    <name type="scientific">Streptomyces celluloflavus</name>
    <dbReference type="NCBI Taxonomy" id="58344"/>
    <lineage>
        <taxon>Bacteria</taxon>
        <taxon>Bacillati</taxon>
        <taxon>Actinomycetota</taxon>
        <taxon>Actinomycetes</taxon>
        <taxon>Kitasatosporales</taxon>
        <taxon>Streptomycetaceae</taxon>
        <taxon>Streptomyces</taxon>
    </lineage>
</organism>
<sequence length="409" mass="43768">MALSGQQGEQDIGRPALPDPLTSAPRSPVPAPAPAPRPDEKWDLPDGFAWVYYAENGSDITKPVIMADASGLGRSDLGRLHRGLETGFPFLSGLRHRGRTVILLGFDERSASLMDNANAAITAVQRTIAEQRDHTRLTVGGFGTGGLVTRYALAKLEHTGADHCTGLYFSYDSPHRGGVVPLALQAFAHFIPGPENDLARQLNSPAARQTLWRHYDAGTGAVRPDPEREKFLDALGRFGHWPQLPRTIAVANGAGDGRGLPVPPGDLALKINGPVFPGTALYIQGAGDGVRVADLKRLLPPAAQRITTDGFPELDGAPGGTLDTYRLLAERLGAHGAETDLRHPTVCAVPSVSAVAIRDLDRHDDLYADIGGLPPEQSELDEFHCSATNTGHTAITRELCTWIMDRLPA</sequence>
<comment type="caution">
    <text evidence="2">The sequence shown here is derived from an EMBL/GenBank/DDBJ whole genome shotgun (WGS) entry which is preliminary data.</text>
</comment>
<dbReference type="Gene3D" id="3.40.50.1820">
    <property type="entry name" value="alpha/beta hydrolase"/>
    <property type="match status" value="1"/>
</dbReference>
<accession>A0ABW7RI55</accession>
<gene>
    <name evidence="2" type="ORF">ACH4GP_25610</name>
</gene>
<evidence type="ECO:0008006" key="4">
    <source>
        <dbReference type="Google" id="ProtNLM"/>
    </source>
</evidence>
<dbReference type="Proteomes" id="UP001610990">
    <property type="component" value="Unassembled WGS sequence"/>
</dbReference>
<feature type="compositionally biased region" description="Pro residues" evidence="1">
    <location>
        <begin position="27"/>
        <end position="36"/>
    </location>
</feature>
<dbReference type="InterPro" id="IPR029058">
    <property type="entry name" value="AB_hydrolase_fold"/>
</dbReference>
<proteinExistence type="predicted"/>
<dbReference type="RefSeq" id="WP_397674728.1">
    <property type="nucleotide sequence ID" value="NZ_JBIRGH010000018.1"/>
</dbReference>
<evidence type="ECO:0000313" key="3">
    <source>
        <dbReference type="Proteomes" id="UP001610990"/>
    </source>
</evidence>
<dbReference type="EMBL" id="JBIRGH010000018">
    <property type="protein sequence ID" value="MFH8587736.1"/>
    <property type="molecule type" value="Genomic_DNA"/>
</dbReference>
<reference evidence="2 3" key="1">
    <citation type="submission" date="2024-10" db="EMBL/GenBank/DDBJ databases">
        <title>The Natural Products Discovery Center: Release of the First 8490 Sequenced Strains for Exploring Actinobacteria Biosynthetic Diversity.</title>
        <authorList>
            <person name="Kalkreuter E."/>
            <person name="Kautsar S.A."/>
            <person name="Yang D."/>
            <person name="Bader C.D."/>
            <person name="Teijaro C.N."/>
            <person name="Fluegel L."/>
            <person name="Davis C.M."/>
            <person name="Simpson J.R."/>
            <person name="Lauterbach L."/>
            <person name="Steele A.D."/>
            <person name="Gui C."/>
            <person name="Meng S."/>
            <person name="Li G."/>
            <person name="Viehrig K."/>
            <person name="Ye F."/>
            <person name="Su P."/>
            <person name="Kiefer A.F."/>
            <person name="Nichols A."/>
            <person name="Cepeda A.J."/>
            <person name="Yan W."/>
            <person name="Fan B."/>
            <person name="Jiang Y."/>
            <person name="Adhikari A."/>
            <person name="Zheng C.-J."/>
            <person name="Schuster L."/>
            <person name="Cowan T.M."/>
            <person name="Smanski M.J."/>
            <person name="Chevrette M.G."/>
            <person name="De Carvalho L.P.S."/>
            <person name="Shen B."/>
        </authorList>
    </citation>
    <scope>NUCLEOTIDE SEQUENCE [LARGE SCALE GENOMIC DNA]</scope>
    <source>
        <strain evidence="2 3">NPDC018013</strain>
    </source>
</reference>
<evidence type="ECO:0000313" key="2">
    <source>
        <dbReference type="EMBL" id="MFH8587736.1"/>
    </source>
</evidence>
<dbReference type="SUPFAM" id="SSF53474">
    <property type="entry name" value="alpha/beta-Hydrolases"/>
    <property type="match status" value="1"/>
</dbReference>
<feature type="region of interest" description="Disordered" evidence="1">
    <location>
        <begin position="1"/>
        <end position="41"/>
    </location>
</feature>